<keyword evidence="1" id="KW-0472">Membrane</keyword>
<proteinExistence type="predicted"/>
<name>A0A1I1DLA8_9RHOB</name>
<dbReference type="PANTHER" id="PTHR41795:SF1">
    <property type="entry name" value="EXOPOLYSACCHARIDE SYNTHESIS PROTEIN"/>
    <property type="match status" value="1"/>
</dbReference>
<dbReference type="Pfam" id="PF06055">
    <property type="entry name" value="ExoD"/>
    <property type="match status" value="1"/>
</dbReference>
<dbReference type="STRING" id="441112.SAMN04488094_101316"/>
<protein>
    <submittedName>
        <fullName evidence="2">Uncharacterized conserved protein</fullName>
    </submittedName>
</protein>
<organism evidence="2 3">
    <name type="scientific">Tropicimonas isoalkanivorans</name>
    <dbReference type="NCBI Taxonomy" id="441112"/>
    <lineage>
        <taxon>Bacteria</taxon>
        <taxon>Pseudomonadati</taxon>
        <taxon>Pseudomonadota</taxon>
        <taxon>Alphaproteobacteria</taxon>
        <taxon>Rhodobacterales</taxon>
        <taxon>Roseobacteraceae</taxon>
        <taxon>Tropicimonas</taxon>
    </lineage>
</organism>
<feature type="transmembrane region" description="Helical" evidence="1">
    <location>
        <begin position="138"/>
        <end position="171"/>
    </location>
</feature>
<dbReference type="AlphaFoldDB" id="A0A1I1DLA8"/>
<reference evidence="2" key="1">
    <citation type="submission" date="2016-10" db="EMBL/GenBank/DDBJ databases">
        <authorList>
            <person name="de Groot N.N."/>
        </authorList>
    </citation>
    <scope>NUCLEOTIDE SEQUENCE [LARGE SCALE GENOMIC DNA]</scope>
    <source>
        <strain evidence="2">DSM 19548</strain>
    </source>
</reference>
<dbReference type="InterPro" id="IPR010331">
    <property type="entry name" value="ExoD"/>
</dbReference>
<evidence type="ECO:0000313" key="2">
    <source>
        <dbReference type="EMBL" id="SFB75624.1"/>
    </source>
</evidence>
<accession>A0A1I1DLA8</accession>
<dbReference type="RefSeq" id="WP_093358784.1">
    <property type="nucleotide sequence ID" value="NZ_FOLG01000001.1"/>
</dbReference>
<evidence type="ECO:0000313" key="3">
    <source>
        <dbReference type="Proteomes" id="UP000198728"/>
    </source>
</evidence>
<dbReference type="Proteomes" id="UP000198728">
    <property type="component" value="Unassembled WGS sequence"/>
</dbReference>
<keyword evidence="1" id="KW-1133">Transmembrane helix</keyword>
<dbReference type="OrthoDB" id="7949130at2"/>
<feature type="transmembrane region" description="Helical" evidence="1">
    <location>
        <begin position="53"/>
        <end position="79"/>
    </location>
</feature>
<sequence length="205" mass="21932">MTETPPPPAPDPSLPLEQMLWDVATMVNGRETVLFGEMLDALGRRGFGPVLTLASAMAVLPTGIVPGVPAVMAVIMMIASVQMLRGRKELWVPPRLYRLQIPGVTVLKAVARARPTARRLGRINRPHMQWLTRSRPAIWSIALVVILTSCAIITIGAIPGLPFVLAIHLLAFGIGLTAGDGRFVAAGFAIFLPAAYGALRLTGMV</sequence>
<keyword evidence="3" id="KW-1185">Reference proteome</keyword>
<keyword evidence="1" id="KW-0812">Transmembrane</keyword>
<dbReference type="PIRSF" id="PIRSF033239">
    <property type="entry name" value="ExoD"/>
    <property type="match status" value="1"/>
</dbReference>
<evidence type="ECO:0000256" key="1">
    <source>
        <dbReference type="SAM" id="Phobius"/>
    </source>
</evidence>
<dbReference type="PANTHER" id="PTHR41795">
    <property type="entry name" value="EXOPOLYSACCHARIDE SYNTHESIS PROTEIN"/>
    <property type="match status" value="1"/>
</dbReference>
<gene>
    <name evidence="2" type="ORF">SAMN04488094_101316</name>
</gene>
<feature type="transmembrane region" description="Helical" evidence="1">
    <location>
        <begin position="183"/>
        <end position="202"/>
    </location>
</feature>
<dbReference type="EMBL" id="FOLG01000001">
    <property type="protein sequence ID" value="SFB75624.1"/>
    <property type="molecule type" value="Genomic_DNA"/>
</dbReference>